<dbReference type="PANTHER" id="PTHR43037:SF1">
    <property type="entry name" value="BLL1128 PROTEIN"/>
    <property type="match status" value="1"/>
</dbReference>
<protein>
    <submittedName>
        <fullName evidence="4">PHB depolymerase family esterase</fullName>
    </submittedName>
</protein>
<dbReference type="PANTHER" id="PTHR43037">
    <property type="entry name" value="UNNAMED PRODUCT-RELATED"/>
    <property type="match status" value="1"/>
</dbReference>
<evidence type="ECO:0000313" key="5">
    <source>
        <dbReference type="Proteomes" id="UP001501532"/>
    </source>
</evidence>
<evidence type="ECO:0000313" key="4">
    <source>
        <dbReference type="EMBL" id="GAA3056089.1"/>
    </source>
</evidence>
<proteinExistence type="predicted"/>
<dbReference type="SUPFAM" id="SSF53474">
    <property type="entry name" value="alpha/beta-Hydrolases"/>
    <property type="match status" value="1"/>
</dbReference>
<dbReference type="InterPro" id="IPR050955">
    <property type="entry name" value="Plant_Biomass_Hydrol_Est"/>
</dbReference>
<feature type="chain" id="PRO_5046021475" evidence="3">
    <location>
        <begin position="20"/>
        <end position="313"/>
    </location>
</feature>
<dbReference type="RefSeq" id="WP_234520188.1">
    <property type="nucleotide sequence ID" value="NZ_BAAAUF010000044.1"/>
</dbReference>
<evidence type="ECO:0000256" key="2">
    <source>
        <dbReference type="ARBA" id="ARBA00022801"/>
    </source>
</evidence>
<evidence type="ECO:0000256" key="1">
    <source>
        <dbReference type="ARBA" id="ARBA00022729"/>
    </source>
</evidence>
<feature type="signal peptide" evidence="3">
    <location>
        <begin position="1"/>
        <end position="19"/>
    </location>
</feature>
<comment type="caution">
    <text evidence="4">The sequence shown here is derived from an EMBL/GenBank/DDBJ whole genome shotgun (WGS) entry which is preliminary data.</text>
</comment>
<keyword evidence="5" id="KW-1185">Reference proteome</keyword>
<dbReference type="Proteomes" id="UP001501532">
    <property type="component" value="Unassembled WGS sequence"/>
</dbReference>
<name>A0ABP6LQY2_9ACTN</name>
<dbReference type="InterPro" id="IPR029058">
    <property type="entry name" value="AB_hydrolase_fold"/>
</dbReference>
<organism evidence="4 5">
    <name type="scientific">Streptomyces glomeratus</name>
    <dbReference type="NCBI Taxonomy" id="284452"/>
    <lineage>
        <taxon>Bacteria</taxon>
        <taxon>Bacillati</taxon>
        <taxon>Actinomycetota</taxon>
        <taxon>Actinomycetes</taxon>
        <taxon>Kitasatosporales</taxon>
        <taxon>Streptomycetaceae</taxon>
        <taxon>Streptomyces</taxon>
    </lineage>
</organism>
<accession>A0ABP6LQY2</accession>
<dbReference type="Pfam" id="PF10503">
    <property type="entry name" value="Esterase_PHB"/>
    <property type="match status" value="1"/>
</dbReference>
<keyword evidence="2" id="KW-0378">Hydrolase</keyword>
<dbReference type="Gene3D" id="3.40.50.1820">
    <property type="entry name" value="alpha/beta hydrolase"/>
    <property type="match status" value="1"/>
</dbReference>
<reference evidence="5" key="1">
    <citation type="journal article" date="2019" name="Int. J. Syst. Evol. Microbiol.">
        <title>The Global Catalogue of Microorganisms (GCM) 10K type strain sequencing project: providing services to taxonomists for standard genome sequencing and annotation.</title>
        <authorList>
            <consortium name="The Broad Institute Genomics Platform"/>
            <consortium name="The Broad Institute Genome Sequencing Center for Infectious Disease"/>
            <person name="Wu L."/>
            <person name="Ma J."/>
        </authorList>
    </citation>
    <scope>NUCLEOTIDE SEQUENCE [LARGE SCALE GENOMIC DNA]</scope>
    <source>
        <strain evidence="5">JCM 9091</strain>
    </source>
</reference>
<sequence length="313" mass="32970">MRVWVVLCVLLSAWGSALASGSAASAAPFASRDYTGHLTSGRLLRSYVVHLPPAHATPAGLPVVLALHGRWQNVTGMEELTHLDEVADADGFAVVYPASVFLGWSDSRDATWASRLGVDDVGFIRDLIDHLIGTDHADAARVYATGFSNGAIMTELLGCELADHLAGIAMVAGTMPVAMSPSCHPRRPLPVMMINGMEDPLIPYEGGASGVHGNQAALLSVADTAAKWRTVDSCIGDHVRSLPPVPGDRTATRVEDAVTCHGATQVEVYTVSNGGHTWPGGKQYLPPSLVGLTTTQLDASEAAWTFFRTHAAG</sequence>
<dbReference type="InterPro" id="IPR010126">
    <property type="entry name" value="Esterase_phb"/>
</dbReference>
<dbReference type="EMBL" id="BAAAUF010000044">
    <property type="protein sequence ID" value="GAA3056089.1"/>
    <property type="molecule type" value="Genomic_DNA"/>
</dbReference>
<keyword evidence="1 3" id="KW-0732">Signal</keyword>
<evidence type="ECO:0000256" key="3">
    <source>
        <dbReference type="SAM" id="SignalP"/>
    </source>
</evidence>
<gene>
    <name evidence="4" type="ORF">GCM10010448_44370</name>
</gene>